<dbReference type="Pfam" id="PF08349">
    <property type="entry name" value="DUF1722"/>
    <property type="match status" value="1"/>
</dbReference>
<dbReference type="PIRSF" id="PIRSF037004">
    <property type="entry name" value="UCP037004"/>
    <property type="match status" value="1"/>
</dbReference>
<keyword evidence="3" id="KW-1185">Reference proteome</keyword>
<accession>A0ABM8EG41</accession>
<sequence length="315" mass="36084">MSTPVSIGISSCLLGERVRYDGGHKHDHYLSDTLGRFCRFVPVCPEVGCGLPTPREAMRLEGDPAAPRLVTRKSRIDLTAQMQAFCRQKVVELEREDLCGFIFKKGSPSSGLFRVKVYNAGMPPRVGRGLFAAAVVEHFPLLPVEEEGRLHDMALRENFIERVFAYRRWQDLLRQERKIGHLVEFHSAHKLQLMAHSPELYREAGKLVAHGTEMEPTALFARYLELFMKALALPATVKKNTNVLQHIKGYFRKVLAAEERLGLQEFIDAYHNGLIPLVVPITMIRHYVRKYDQHYLMQQVYLSPTPPELMLRNHV</sequence>
<dbReference type="PANTHER" id="PTHR30087">
    <property type="entry name" value="INNER MEMBRANE PROTEIN"/>
    <property type="match status" value="1"/>
</dbReference>
<evidence type="ECO:0000313" key="2">
    <source>
        <dbReference type="EMBL" id="BDV41384.1"/>
    </source>
</evidence>
<dbReference type="InterPro" id="IPR017087">
    <property type="entry name" value="UCP037004"/>
</dbReference>
<name>A0ABM8EG41_9BACT</name>
<protein>
    <recommendedName>
        <fullName evidence="1">DUF1722 domain-containing protein</fullName>
    </recommendedName>
</protein>
<reference evidence="2 3" key="1">
    <citation type="submission" date="2022-12" db="EMBL/GenBank/DDBJ databases">
        <title>Polyphasic characterization of Geotalea uranireducens NIT-SL11 newly isolated from a complex of sewage sludge and microbially reduced graphene oxide.</title>
        <authorList>
            <person name="Xie L."/>
            <person name="Yoshida N."/>
            <person name="Meng L."/>
        </authorList>
    </citation>
    <scope>NUCLEOTIDE SEQUENCE [LARGE SCALE GENOMIC DNA]</scope>
    <source>
        <strain evidence="2 3">NIT-SL11</strain>
    </source>
</reference>
<feature type="domain" description="DUF1722" evidence="1">
    <location>
        <begin position="190"/>
        <end position="306"/>
    </location>
</feature>
<dbReference type="RefSeq" id="WP_282001367.1">
    <property type="nucleotide sequence ID" value="NZ_AP027151.1"/>
</dbReference>
<dbReference type="InterPro" id="IPR013560">
    <property type="entry name" value="DUF1722"/>
</dbReference>
<dbReference type="PANTHER" id="PTHR30087:SF0">
    <property type="entry name" value="INNER MEMBRANE PROTEIN"/>
    <property type="match status" value="1"/>
</dbReference>
<dbReference type="Proteomes" id="UP001317705">
    <property type="component" value="Chromosome"/>
</dbReference>
<dbReference type="EMBL" id="AP027151">
    <property type="protein sequence ID" value="BDV41384.1"/>
    <property type="molecule type" value="Genomic_DNA"/>
</dbReference>
<dbReference type="InterPro" id="IPR007553">
    <property type="entry name" value="2-thiour_desulf"/>
</dbReference>
<organism evidence="2 3">
    <name type="scientific">Geotalea uraniireducens</name>
    <dbReference type="NCBI Taxonomy" id="351604"/>
    <lineage>
        <taxon>Bacteria</taxon>
        <taxon>Pseudomonadati</taxon>
        <taxon>Thermodesulfobacteriota</taxon>
        <taxon>Desulfuromonadia</taxon>
        <taxon>Geobacterales</taxon>
        <taxon>Geobacteraceae</taxon>
        <taxon>Geotalea</taxon>
    </lineage>
</organism>
<gene>
    <name evidence="2" type="ORF">GURASL_03070</name>
</gene>
<dbReference type="Pfam" id="PF04463">
    <property type="entry name" value="2-thiour_desulf"/>
    <property type="match status" value="1"/>
</dbReference>
<proteinExistence type="predicted"/>
<evidence type="ECO:0000313" key="3">
    <source>
        <dbReference type="Proteomes" id="UP001317705"/>
    </source>
</evidence>
<evidence type="ECO:0000259" key="1">
    <source>
        <dbReference type="Pfam" id="PF08349"/>
    </source>
</evidence>